<dbReference type="Gene3D" id="3.30.470.20">
    <property type="entry name" value="ATP-grasp fold, B domain"/>
    <property type="match status" value="1"/>
</dbReference>
<keyword evidence="4" id="KW-1185">Reference proteome</keyword>
<dbReference type="GO" id="GO:0046872">
    <property type="term" value="F:metal ion binding"/>
    <property type="evidence" value="ECO:0007669"/>
    <property type="project" value="InterPro"/>
</dbReference>
<accession>A0AAW4KZL9</accession>
<evidence type="ECO:0000259" key="2">
    <source>
        <dbReference type="PROSITE" id="PS50975"/>
    </source>
</evidence>
<keyword evidence="1" id="KW-0067">ATP-binding</keyword>
<protein>
    <recommendedName>
        <fullName evidence="2">ATP-grasp domain-containing protein</fullName>
    </recommendedName>
</protein>
<dbReference type="InterPro" id="IPR039523">
    <property type="entry name" value="RimK-rel_E_lig_ATP-grasp"/>
</dbReference>
<feature type="domain" description="ATP-grasp" evidence="2">
    <location>
        <begin position="125"/>
        <end position="368"/>
    </location>
</feature>
<keyword evidence="1" id="KW-0547">Nucleotide-binding</keyword>
<comment type="caution">
    <text evidence="3">The sequence shown here is derived from an EMBL/GenBank/DDBJ whole genome shotgun (WGS) entry which is preliminary data.</text>
</comment>
<name>A0AAW4KZL9_9BACT</name>
<dbReference type="RefSeq" id="WP_214169513.1">
    <property type="nucleotide sequence ID" value="NZ_JAHCVJ010000001.1"/>
</dbReference>
<dbReference type="Pfam" id="PF14397">
    <property type="entry name" value="ATPgrasp_ST"/>
    <property type="match status" value="1"/>
</dbReference>
<evidence type="ECO:0000313" key="3">
    <source>
        <dbReference type="EMBL" id="MBT0662712.1"/>
    </source>
</evidence>
<dbReference type="AlphaFoldDB" id="A0AAW4KZL9"/>
<dbReference type="InterPro" id="IPR011761">
    <property type="entry name" value="ATP-grasp"/>
</dbReference>
<organism evidence="3 4">
    <name type="scientific">Geoanaerobacter pelophilus</name>
    <dbReference type="NCBI Taxonomy" id="60036"/>
    <lineage>
        <taxon>Bacteria</taxon>
        <taxon>Pseudomonadati</taxon>
        <taxon>Thermodesulfobacteriota</taxon>
        <taxon>Desulfuromonadia</taxon>
        <taxon>Geobacterales</taxon>
        <taxon>Geobacteraceae</taxon>
        <taxon>Geoanaerobacter</taxon>
    </lineage>
</organism>
<evidence type="ECO:0000313" key="4">
    <source>
        <dbReference type="Proteomes" id="UP000811899"/>
    </source>
</evidence>
<dbReference type="EMBL" id="JAHCVJ010000001">
    <property type="protein sequence ID" value="MBT0662712.1"/>
    <property type="molecule type" value="Genomic_DNA"/>
</dbReference>
<dbReference type="Proteomes" id="UP000811899">
    <property type="component" value="Unassembled WGS sequence"/>
</dbReference>
<sequence length="380" mass="44014">MKISNEIEELYLKVYGFVEKVPVVLTPYIRRLIRLCALPYYFFFVIDWSKCDKSKLAVISDLAYIFFCLKYYPDNYMLCKLWQIDRRDWKFYYGSIYDPYQRMKLNREVQKKEYKVVFNDKEVCYELCKSKNIPLPTQFCCLDPDDNYVKILDKIFCENAIDKVIIKPCIGSGGHGILLAYKQNGIVMLRDANKLFKLEDMKLQVRSVVQAYMKQHELLENIASSFNTVRIVTLLTKNKETIIVGALARFGIGDAYVDNTSSGGVAIGIDIENGRLKKIGHDFNSNEYLFHPTSKVVFENVELPYWNELVELAKDIQKGFSFYKMLGLDIGITNEGPILIEINPLHDNVGLEQSYGPILLNDKVKNSFMEYDLLINDALI</sequence>
<dbReference type="PROSITE" id="PS50975">
    <property type="entry name" value="ATP_GRASP"/>
    <property type="match status" value="1"/>
</dbReference>
<dbReference type="SUPFAM" id="SSF56059">
    <property type="entry name" value="Glutathione synthetase ATP-binding domain-like"/>
    <property type="match status" value="1"/>
</dbReference>
<dbReference type="GO" id="GO:0005524">
    <property type="term" value="F:ATP binding"/>
    <property type="evidence" value="ECO:0007669"/>
    <property type="project" value="UniProtKB-UniRule"/>
</dbReference>
<gene>
    <name evidence="3" type="ORF">KI809_00210</name>
</gene>
<reference evidence="3 4" key="1">
    <citation type="submission" date="2021-05" db="EMBL/GenBank/DDBJ databases">
        <title>The draft genome of Geobacter pelophilus DSM 12255.</title>
        <authorList>
            <person name="Xu Z."/>
            <person name="Masuda Y."/>
            <person name="Itoh H."/>
            <person name="Senoo K."/>
        </authorList>
    </citation>
    <scope>NUCLEOTIDE SEQUENCE [LARGE SCALE GENOMIC DNA]</scope>
    <source>
        <strain evidence="3 4">DSM 12255</strain>
    </source>
</reference>
<proteinExistence type="predicted"/>
<evidence type="ECO:0000256" key="1">
    <source>
        <dbReference type="PROSITE-ProRule" id="PRU00409"/>
    </source>
</evidence>